<comment type="caution">
    <text evidence="1">The sequence shown here is derived from an EMBL/GenBank/DDBJ whole genome shotgun (WGS) entry which is preliminary data.</text>
</comment>
<gene>
    <name evidence="1" type="ORF">N1851_022409</name>
</gene>
<dbReference type="Proteomes" id="UP001174136">
    <property type="component" value="Unassembled WGS sequence"/>
</dbReference>
<name>A0AA47MHW0_MERPO</name>
<organism evidence="1 2">
    <name type="scientific">Merluccius polli</name>
    <name type="common">Benguela hake</name>
    <name type="synonym">Merluccius cadenati</name>
    <dbReference type="NCBI Taxonomy" id="89951"/>
    <lineage>
        <taxon>Eukaryota</taxon>
        <taxon>Metazoa</taxon>
        <taxon>Chordata</taxon>
        <taxon>Craniata</taxon>
        <taxon>Vertebrata</taxon>
        <taxon>Euteleostomi</taxon>
        <taxon>Actinopterygii</taxon>
        <taxon>Neopterygii</taxon>
        <taxon>Teleostei</taxon>
        <taxon>Neoteleostei</taxon>
        <taxon>Acanthomorphata</taxon>
        <taxon>Zeiogadaria</taxon>
        <taxon>Gadariae</taxon>
        <taxon>Gadiformes</taxon>
        <taxon>Gadoidei</taxon>
        <taxon>Merlucciidae</taxon>
        <taxon>Merluccius</taxon>
    </lineage>
</organism>
<dbReference type="AlphaFoldDB" id="A0AA47MHW0"/>
<reference evidence="1" key="1">
    <citation type="journal article" date="2023" name="Front. Mar. Sci.">
        <title>A new Merluccius polli reference genome to investigate the effects of global change in West African waters.</title>
        <authorList>
            <person name="Mateo J.L."/>
            <person name="Blanco-Fernandez C."/>
            <person name="Garcia-Vazquez E."/>
            <person name="Machado-Schiaffino G."/>
        </authorList>
    </citation>
    <scope>NUCLEOTIDE SEQUENCE</scope>
    <source>
        <strain evidence="1">C29</strain>
        <tissue evidence="1">Fin</tissue>
    </source>
</reference>
<dbReference type="EMBL" id="JAOPHQ010004047">
    <property type="protein sequence ID" value="KAK0140607.1"/>
    <property type="molecule type" value="Genomic_DNA"/>
</dbReference>
<evidence type="ECO:0000313" key="2">
    <source>
        <dbReference type="Proteomes" id="UP001174136"/>
    </source>
</evidence>
<protein>
    <submittedName>
        <fullName evidence="1">Uncharacterized protein</fullName>
    </submittedName>
</protein>
<keyword evidence="2" id="KW-1185">Reference proteome</keyword>
<evidence type="ECO:0000313" key="1">
    <source>
        <dbReference type="EMBL" id="KAK0140607.1"/>
    </source>
</evidence>
<sequence length="290" mass="31145">MVNPLFGLGYPCHMFQGPVFEALQQYTSGLSVKKPSRTRAPERVRLVTSTCTEQASGQAVLFEPSDAGLPCGLACFSLSCSEADKKVGPASVQLHSWEVLDQPLGAYLEINPVLVNRLRVVHLVQLLVSTQMSIVFHAPPRDAVTSVSHSPTSAALIHLASWCVPVIGHHDEVRCCPGSRTCPGSRSCPGSGIIRPRSSYWLGSLHVAAASVRCWVPASGSPSLVVVFDTVLLQCTGSNPRRCRAGTGPERHRVGVVEGHQEEVVRAKVTPGIIGHYVEHLTHRQGPGET</sequence>
<accession>A0AA47MHW0</accession>
<proteinExistence type="predicted"/>